<dbReference type="Pfam" id="PF01936">
    <property type="entry name" value="NYN"/>
    <property type="match status" value="1"/>
</dbReference>
<dbReference type="CDD" id="cd18722">
    <property type="entry name" value="PIN_NicB-like"/>
    <property type="match status" value="1"/>
</dbReference>
<comment type="caution">
    <text evidence="2">The sequence shown here is derived from an EMBL/GenBank/DDBJ whole genome shotgun (WGS) entry which is preliminary data.</text>
</comment>
<name>A0ABS4BNI2_9HYPH</name>
<organism evidence="2 3">
    <name type="scientific">Jiella mangrovi</name>
    <dbReference type="NCBI Taxonomy" id="2821407"/>
    <lineage>
        <taxon>Bacteria</taxon>
        <taxon>Pseudomonadati</taxon>
        <taxon>Pseudomonadota</taxon>
        <taxon>Alphaproteobacteria</taxon>
        <taxon>Hyphomicrobiales</taxon>
        <taxon>Aurantimonadaceae</taxon>
        <taxon>Jiella</taxon>
    </lineage>
</organism>
<evidence type="ECO:0000313" key="3">
    <source>
        <dbReference type="Proteomes" id="UP000678276"/>
    </source>
</evidence>
<accession>A0ABS4BNI2</accession>
<sequence>MFYHIVALLRNWRCNFCGDCLSFNETHLRRAVGSKATLERSKRGFCFLGKEKFMRTFIYVDGFNLYHRMLQGNGHLKWLNLKELSEKVLRPENVVSRVNYYTARVSARLNPDGPKNQQKYLDALETVPEIKIHYGNFQVNKKYSPLVPCHPDVKPIFQPWPSVVRVIKTEEKGSDVNLAAHLVRDAFRNAFDVAAVITNDTDLVEPIRIVIEELQKPVGILSPVTKPAKDLKDVASFLRFIRPAQVSQSQFPDSIHRPNTTPIVRPSTWL</sequence>
<keyword evidence="3" id="KW-1185">Reference proteome</keyword>
<dbReference type="InterPro" id="IPR021139">
    <property type="entry name" value="NYN"/>
</dbReference>
<proteinExistence type="predicted"/>
<dbReference type="Proteomes" id="UP000678276">
    <property type="component" value="Unassembled WGS sequence"/>
</dbReference>
<gene>
    <name evidence="2" type="ORF">J6595_22240</name>
</gene>
<dbReference type="Gene3D" id="3.40.50.1010">
    <property type="entry name" value="5'-nuclease"/>
    <property type="match status" value="1"/>
</dbReference>
<evidence type="ECO:0000313" key="2">
    <source>
        <dbReference type="EMBL" id="MBP0618311.1"/>
    </source>
</evidence>
<dbReference type="EMBL" id="JAGJCF010000032">
    <property type="protein sequence ID" value="MBP0618311.1"/>
    <property type="molecule type" value="Genomic_DNA"/>
</dbReference>
<dbReference type="RefSeq" id="WP_209597944.1">
    <property type="nucleotide sequence ID" value="NZ_JAGJCF010000032.1"/>
</dbReference>
<reference evidence="2 3" key="1">
    <citation type="submission" date="2021-04" db="EMBL/GenBank/DDBJ databases">
        <title>Whole genome sequence of Jiella sp. KSK16Y-1.</title>
        <authorList>
            <person name="Tuo L."/>
        </authorList>
    </citation>
    <scope>NUCLEOTIDE SEQUENCE [LARGE SCALE GENOMIC DNA]</scope>
    <source>
        <strain evidence="2 3">KSK16Y-1</strain>
    </source>
</reference>
<feature type="domain" description="NYN" evidence="1">
    <location>
        <begin position="55"/>
        <end position="236"/>
    </location>
</feature>
<protein>
    <submittedName>
        <fullName evidence="2">NYN domain-containing protein</fullName>
    </submittedName>
</protein>
<evidence type="ECO:0000259" key="1">
    <source>
        <dbReference type="Pfam" id="PF01936"/>
    </source>
</evidence>